<keyword evidence="4" id="KW-0677">Repeat</keyword>
<feature type="region of interest" description="Disordered" evidence="7">
    <location>
        <begin position="544"/>
        <end position="673"/>
    </location>
</feature>
<feature type="domain" description="G-protein coupled receptors family 1 profile" evidence="9">
    <location>
        <begin position="1"/>
        <end position="65"/>
    </location>
</feature>
<keyword evidence="3 8" id="KW-0812">Transmembrane</keyword>
<feature type="compositionally biased region" description="Low complexity" evidence="7">
    <location>
        <begin position="139"/>
        <end position="150"/>
    </location>
</feature>
<protein>
    <recommendedName>
        <fullName evidence="9">G-protein coupled receptors family 1 profile domain-containing protein</fullName>
    </recommendedName>
</protein>
<evidence type="ECO:0000313" key="10">
    <source>
        <dbReference type="EMBL" id="RUS72581.1"/>
    </source>
</evidence>
<dbReference type="AlphaFoldDB" id="A0A433STH8"/>
<feature type="region of interest" description="Disordered" evidence="7">
    <location>
        <begin position="139"/>
        <end position="296"/>
    </location>
</feature>
<keyword evidence="5 8" id="KW-1133">Transmembrane helix</keyword>
<evidence type="ECO:0000256" key="8">
    <source>
        <dbReference type="SAM" id="Phobius"/>
    </source>
</evidence>
<evidence type="ECO:0000256" key="6">
    <source>
        <dbReference type="ARBA" id="ARBA00023136"/>
    </source>
</evidence>
<evidence type="ECO:0000256" key="1">
    <source>
        <dbReference type="ARBA" id="ARBA00004370"/>
    </source>
</evidence>
<dbReference type="Proteomes" id="UP000271974">
    <property type="component" value="Unassembled WGS sequence"/>
</dbReference>
<dbReference type="PANTHER" id="PTHR24372">
    <property type="entry name" value="GLYCOPROTEIN HORMONE RECEPTOR"/>
    <property type="match status" value="1"/>
</dbReference>
<gene>
    <name evidence="10" type="ORF">EGW08_019667</name>
</gene>
<evidence type="ECO:0000313" key="11">
    <source>
        <dbReference type="Proteomes" id="UP000271974"/>
    </source>
</evidence>
<evidence type="ECO:0000256" key="5">
    <source>
        <dbReference type="ARBA" id="ARBA00022989"/>
    </source>
</evidence>
<feature type="compositionally biased region" description="Low complexity" evidence="7">
    <location>
        <begin position="174"/>
        <end position="221"/>
    </location>
</feature>
<keyword evidence="6 8" id="KW-0472">Membrane</keyword>
<feature type="region of interest" description="Disordered" evidence="7">
    <location>
        <begin position="372"/>
        <end position="435"/>
    </location>
</feature>
<reference evidence="10 11" key="1">
    <citation type="submission" date="2019-01" db="EMBL/GenBank/DDBJ databases">
        <title>A draft genome assembly of the solar-powered sea slug Elysia chlorotica.</title>
        <authorList>
            <person name="Cai H."/>
            <person name="Li Q."/>
            <person name="Fang X."/>
            <person name="Li J."/>
            <person name="Curtis N.E."/>
            <person name="Altenburger A."/>
            <person name="Shibata T."/>
            <person name="Feng M."/>
            <person name="Maeda T."/>
            <person name="Schwartz J.A."/>
            <person name="Shigenobu S."/>
            <person name="Lundholm N."/>
            <person name="Nishiyama T."/>
            <person name="Yang H."/>
            <person name="Hasebe M."/>
            <person name="Li S."/>
            <person name="Pierce S.K."/>
            <person name="Wang J."/>
        </authorList>
    </citation>
    <scope>NUCLEOTIDE SEQUENCE [LARGE SCALE GENOMIC DNA]</scope>
    <source>
        <strain evidence="10">EC2010</strain>
        <tissue evidence="10">Whole organism of an adult</tissue>
    </source>
</reference>
<dbReference type="GO" id="GO:0016500">
    <property type="term" value="F:protein-hormone receptor activity"/>
    <property type="evidence" value="ECO:0007669"/>
    <property type="project" value="InterPro"/>
</dbReference>
<feature type="compositionally biased region" description="Low complexity" evidence="7">
    <location>
        <begin position="372"/>
        <end position="381"/>
    </location>
</feature>
<feature type="compositionally biased region" description="Acidic residues" evidence="7">
    <location>
        <begin position="612"/>
        <end position="622"/>
    </location>
</feature>
<dbReference type="GO" id="GO:0005886">
    <property type="term" value="C:plasma membrane"/>
    <property type="evidence" value="ECO:0007669"/>
    <property type="project" value="TreeGrafter"/>
</dbReference>
<dbReference type="Gene3D" id="1.20.1070.10">
    <property type="entry name" value="Rhodopsin 7-helix transmembrane proteins"/>
    <property type="match status" value="1"/>
</dbReference>
<dbReference type="PROSITE" id="PS50262">
    <property type="entry name" value="G_PROTEIN_RECEP_F1_2"/>
    <property type="match status" value="1"/>
</dbReference>
<sequence length="673" mass="72405">MARSNDATIAKRMAILVMTNFICWAPIAFFGLTASFGFPLIDITNSKILLVFFYPFNSCANPFLYAILTKQFRKDVFILLGRYGFCTDRANRYKGTSVTRSYSYNSRHNNGVQVGGHARSQPSASDVSILSQYCRAGSRGSRGSLLSQSGATWVTGTPTRARDGGPDSQLSSCGRPTRSSSASQSAALGARASGAPSPLSNSNTTNNNTNNTTNNSNNHSNSKIRNGNNSGSNQCSPNGGVVEPRSSKSERKLSTVLESSHASSEPVSDEGGTGAAEAAMRSAVGREEQRVLQGRDSLRDLFDGQPHGRVRSASEYVVVFKAQEGEASPSAKVAFSWERGQQRVCWRPRAASERRISRDTVLSNNTVSSLLSGNTLSSWTSEPASSDAELAGPEGAARPGKRHARQLFSLDLPDDPFASRPEDSRSGGHLAGHPTAREEGQAAGISAPLMARADHLAEAGVSFPFIDEDCPPLITCPSVSEEDKGIFRAGTPGDSGADPQAGTTTDPLGGFNMADLWDLFPSDNNSPCVIADLCRPVPVNASSGVAYTRNKKPGKAESDENRDTCTRAPGEMYTNRESHARPPTERDALLAARSAQVPACNGRWPTAPRADEAEDEDDDDLDTEVRVRERRKRRKRRKKARQSDHRDELSSRMGTGDEADEATSFLESLLQAV</sequence>
<keyword evidence="11" id="KW-1185">Reference proteome</keyword>
<feature type="compositionally biased region" description="Basic residues" evidence="7">
    <location>
        <begin position="628"/>
        <end position="640"/>
    </location>
</feature>
<comment type="subcellular location">
    <subcellularLocation>
        <location evidence="1">Membrane</location>
    </subcellularLocation>
</comment>
<feature type="compositionally biased region" description="Basic and acidic residues" evidence="7">
    <location>
        <begin position="641"/>
        <end position="650"/>
    </location>
</feature>
<dbReference type="InterPro" id="IPR002131">
    <property type="entry name" value="Gphrmn_rcpt_fam"/>
</dbReference>
<dbReference type="STRING" id="188477.A0A433STH8"/>
<dbReference type="SUPFAM" id="SSF81321">
    <property type="entry name" value="Family A G protein-coupled receptor-like"/>
    <property type="match status" value="1"/>
</dbReference>
<evidence type="ECO:0000256" key="4">
    <source>
        <dbReference type="ARBA" id="ARBA00022737"/>
    </source>
</evidence>
<feature type="compositionally biased region" description="Basic and acidic residues" evidence="7">
    <location>
        <begin position="574"/>
        <end position="588"/>
    </location>
</feature>
<dbReference type="GO" id="GO:0008528">
    <property type="term" value="F:G protein-coupled peptide receptor activity"/>
    <property type="evidence" value="ECO:0007669"/>
    <property type="project" value="TreeGrafter"/>
</dbReference>
<evidence type="ECO:0000256" key="7">
    <source>
        <dbReference type="SAM" id="MobiDB-lite"/>
    </source>
</evidence>
<evidence type="ECO:0000259" key="9">
    <source>
        <dbReference type="PROSITE" id="PS50262"/>
    </source>
</evidence>
<organism evidence="10 11">
    <name type="scientific">Elysia chlorotica</name>
    <name type="common">Eastern emerald elysia</name>
    <name type="synonym">Sea slug</name>
    <dbReference type="NCBI Taxonomy" id="188477"/>
    <lineage>
        <taxon>Eukaryota</taxon>
        <taxon>Metazoa</taxon>
        <taxon>Spiralia</taxon>
        <taxon>Lophotrochozoa</taxon>
        <taxon>Mollusca</taxon>
        <taxon>Gastropoda</taxon>
        <taxon>Heterobranchia</taxon>
        <taxon>Euthyneura</taxon>
        <taxon>Panpulmonata</taxon>
        <taxon>Sacoglossa</taxon>
        <taxon>Placobranchoidea</taxon>
        <taxon>Plakobranchidae</taxon>
        <taxon>Elysia</taxon>
    </lineage>
</organism>
<feature type="compositionally biased region" description="Polar residues" evidence="7">
    <location>
        <begin position="256"/>
        <end position="266"/>
    </location>
</feature>
<dbReference type="InterPro" id="IPR017452">
    <property type="entry name" value="GPCR_Rhodpsn_7TM"/>
</dbReference>
<dbReference type="PRINTS" id="PR00237">
    <property type="entry name" value="GPCRRHODOPSN"/>
</dbReference>
<proteinExistence type="predicted"/>
<dbReference type="PANTHER" id="PTHR24372:SF74">
    <property type="entry name" value="LP13728P"/>
    <property type="match status" value="1"/>
</dbReference>
<feature type="compositionally biased region" description="Polar residues" evidence="7">
    <location>
        <begin position="223"/>
        <end position="237"/>
    </location>
</feature>
<dbReference type="PRINTS" id="PR00373">
    <property type="entry name" value="GLYCHORMONER"/>
</dbReference>
<evidence type="ECO:0000256" key="3">
    <source>
        <dbReference type="ARBA" id="ARBA00022692"/>
    </source>
</evidence>
<dbReference type="EMBL" id="RQTK01001050">
    <property type="protein sequence ID" value="RUS72581.1"/>
    <property type="molecule type" value="Genomic_DNA"/>
</dbReference>
<evidence type="ECO:0000256" key="2">
    <source>
        <dbReference type="ARBA" id="ARBA00022614"/>
    </source>
</evidence>
<dbReference type="OrthoDB" id="5981530at2759"/>
<feature type="compositionally biased region" description="Basic and acidic residues" evidence="7">
    <location>
        <begin position="554"/>
        <end position="565"/>
    </location>
</feature>
<keyword evidence="2" id="KW-0433">Leucine-rich repeat</keyword>
<dbReference type="GO" id="GO:0007189">
    <property type="term" value="P:adenylate cyclase-activating G protein-coupled receptor signaling pathway"/>
    <property type="evidence" value="ECO:0007669"/>
    <property type="project" value="TreeGrafter"/>
</dbReference>
<comment type="caution">
    <text evidence="10">The sequence shown here is derived from an EMBL/GenBank/DDBJ whole genome shotgun (WGS) entry which is preliminary data.</text>
</comment>
<feature type="transmembrane region" description="Helical" evidence="8">
    <location>
        <begin position="21"/>
        <end position="41"/>
    </location>
</feature>
<dbReference type="InterPro" id="IPR000276">
    <property type="entry name" value="GPCR_Rhodpsn"/>
</dbReference>
<accession>A0A433STH8</accession>
<name>A0A433STH8_ELYCH</name>
<dbReference type="GO" id="GO:0009755">
    <property type="term" value="P:hormone-mediated signaling pathway"/>
    <property type="evidence" value="ECO:0007669"/>
    <property type="project" value="TreeGrafter"/>
</dbReference>